<comment type="caution">
    <text evidence="3">The sequence shown here is derived from an EMBL/GenBank/DDBJ whole genome shotgun (WGS) entry which is preliminary data.</text>
</comment>
<dbReference type="OrthoDB" id="9985331at2"/>
<accession>A0A4U2YJW9</accession>
<evidence type="ECO:0000313" key="4">
    <source>
        <dbReference type="Proteomes" id="UP000307808"/>
    </source>
</evidence>
<dbReference type="EMBL" id="SZPY01000003">
    <property type="protein sequence ID" value="TKI61419.1"/>
    <property type="molecule type" value="Genomic_DNA"/>
</dbReference>
<dbReference type="AlphaFoldDB" id="A0A4U2YJW9"/>
<evidence type="ECO:0000313" key="3">
    <source>
        <dbReference type="EMBL" id="TKI61419.1"/>
    </source>
</evidence>
<keyword evidence="2" id="KW-1133">Transmembrane helix</keyword>
<keyword evidence="2" id="KW-0472">Membrane</keyword>
<protein>
    <submittedName>
        <fullName evidence="3">Uncharacterized protein</fullName>
    </submittedName>
</protein>
<feature type="transmembrane region" description="Helical" evidence="2">
    <location>
        <begin position="41"/>
        <end position="64"/>
    </location>
</feature>
<feature type="region of interest" description="Disordered" evidence="1">
    <location>
        <begin position="1"/>
        <end position="37"/>
    </location>
</feature>
<evidence type="ECO:0000256" key="2">
    <source>
        <dbReference type="SAM" id="Phobius"/>
    </source>
</evidence>
<name>A0A4U2YJW9_9ACTN</name>
<gene>
    <name evidence="3" type="ORF">FC770_11500</name>
</gene>
<feature type="compositionally biased region" description="Basic and acidic residues" evidence="1">
    <location>
        <begin position="17"/>
        <end position="31"/>
    </location>
</feature>
<keyword evidence="2" id="KW-0812">Transmembrane</keyword>
<evidence type="ECO:0000256" key="1">
    <source>
        <dbReference type="SAM" id="MobiDB-lite"/>
    </source>
</evidence>
<reference evidence="3 4" key="1">
    <citation type="submission" date="2019-04" db="EMBL/GenBank/DDBJ databases">
        <authorList>
            <person name="Dong K."/>
        </authorList>
    </citation>
    <scope>NUCLEOTIDE SEQUENCE [LARGE SCALE GENOMIC DNA]</scope>
    <source>
        <strain evidence="4">dk3543</strain>
    </source>
</reference>
<dbReference type="Proteomes" id="UP000307808">
    <property type="component" value="Unassembled WGS sequence"/>
</dbReference>
<dbReference type="RefSeq" id="WP_137066302.1">
    <property type="nucleotide sequence ID" value="NZ_CP040748.1"/>
</dbReference>
<organism evidence="3 4">
    <name type="scientific">Nocardioides jishulii</name>
    <dbReference type="NCBI Taxonomy" id="2575440"/>
    <lineage>
        <taxon>Bacteria</taxon>
        <taxon>Bacillati</taxon>
        <taxon>Actinomycetota</taxon>
        <taxon>Actinomycetes</taxon>
        <taxon>Propionibacteriales</taxon>
        <taxon>Nocardioidaceae</taxon>
        <taxon>Nocardioides</taxon>
    </lineage>
</organism>
<keyword evidence="4" id="KW-1185">Reference proteome</keyword>
<proteinExistence type="predicted"/>
<sequence length="94" mass="9874">MARADEPRPEGQPTQGRGDEKSRPGLEHAFRSSEPGPSAKAAFATAGVFLLIALVIGLIVWGAAQFDIPMFPVVLLVVGGLFAAFALLARSVKD</sequence>
<feature type="transmembrane region" description="Helical" evidence="2">
    <location>
        <begin position="70"/>
        <end position="89"/>
    </location>
</feature>